<dbReference type="RefSeq" id="WP_230573339.1">
    <property type="nucleotide sequence ID" value="NZ_CAKJTI010000001.1"/>
</dbReference>
<dbReference type="EMBL" id="CAKJTI010000001">
    <property type="protein sequence ID" value="CAG9610991.1"/>
    <property type="molecule type" value="Genomic_DNA"/>
</dbReference>
<comment type="caution">
    <text evidence="1">The sequence shown here is derived from an EMBL/GenBank/DDBJ whole genome shotgun (WGS) entry which is preliminary data.</text>
</comment>
<evidence type="ECO:0000313" key="2">
    <source>
        <dbReference type="Proteomes" id="UP000789423"/>
    </source>
</evidence>
<sequence>MVKYWGELENRDKFSLCIQPSLWSGGNDKDLAYKQYTPQIEVTLTVCNMKQQSSFSDTIYYELQDIIVIQIEVDNKGKEAVSRICVSHMIRDQLSYIPNTLTSNNGENEFLFQLVRWRIDNLSPKEKACLVLQVKAERNNISPSLPLRATYTFQHNQQVYGPLQTKQALLIKR</sequence>
<reference evidence="1 2" key="1">
    <citation type="submission" date="2021-10" db="EMBL/GenBank/DDBJ databases">
        <authorList>
            <person name="Criscuolo A."/>
        </authorList>
    </citation>
    <scope>NUCLEOTIDE SEQUENCE [LARGE SCALE GENOMIC DNA]</scope>
    <source>
        <strain evidence="2">CIP 111899</strain>
    </source>
</reference>
<evidence type="ECO:0008006" key="3">
    <source>
        <dbReference type="Google" id="ProtNLM"/>
    </source>
</evidence>
<keyword evidence="2" id="KW-1185">Reference proteome</keyword>
<proteinExistence type="predicted"/>
<dbReference type="Proteomes" id="UP000789423">
    <property type="component" value="Unassembled WGS sequence"/>
</dbReference>
<protein>
    <recommendedName>
        <fullName evidence="3">DUF11 domain-containing protein</fullName>
    </recommendedName>
</protein>
<gene>
    <name evidence="1" type="ORF">BACCIP111899_00163</name>
</gene>
<organism evidence="1 2">
    <name type="scientific">Bacillus rhizoplanae</name>
    <dbReference type="NCBI Taxonomy" id="2880966"/>
    <lineage>
        <taxon>Bacteria</taxon>
        <taxon>Bacillati</taxon>
        <taxon>Bacillota</taxon>
        <taxon>Bacilli</taxon>
        <taxon>Bacillales</taxon>
        <taxon>Bacillaceae</taxon>
        <taxon>Bacillus</taxon>
    </lineage>
</organism>
<evidence type="ECO:0000313" key="1">
    <source>
        <dbReference type="EMBL" id="CAG9610991.1"/>
    </source>
</evidence>
<accession>A0ABN7ZQ40</accession>
<name>A0ABN7ZQ40_9BACI</name>